<evidence type="ECO:0000313" key="1">
    <source>
        <dbReference type="EMBL" id="KAH7991057.1"/>
    </source>
</evidence>
<reference evidence="1" key="1">
    <citation type="journal article" date="2020" name="Cell">
        <title>Large-Scale Comparative Analyses of Tick Genomes Elucidate Their Genetic Diversity and Vector Capacities.</title>
        <authorList>
            <consortium name="Tick Genome and Microbiome Consortium (TIGMIC)"/>
            <person name="Jia N."/>
            <person name="Wang J."/>
            <person name="Shi W."/>
            <person name="Du L."/>
            <person name="Sun Y."/>
            <person name="Zhan W."/>
            <person name="Jiang J.F."/>
            <person name="Wang Q."/>
            <person name="Zhang B."/>
            <person name="Ji P."/>
            <person name="Bell-Sakyi L."/>
            <person name="Cui X.M."/>
            <person name="Yuan T.T."/>
            <person name="Jiang B.G."/>
            <person name="Yang W.F."/>
            <person name="Lam T.T."/>
            <person name="Chang Q.C."/>
            <person name="Ding S.J."/>
            <person name="Wang X.J."/>
            <person name="Zhu J.G."/>
            <person name="Ruan X.D."/>
            <person name="Zhao L."/>
            <person name="Wei J.T."/>
            <person name="Ye R.Z."/>
            <person name="Que T.C."/>
            <person name="Du C.H."/>
            <person name="Zhou Y.H."/>
            <person name="Cheng J.X."/>
            <person name="Dai P.F."/>
            <person name="Guo W.B."/>
            <person name="Han X.H."/>
            <person name="Huang E.J."/>
            <person name="Li L.F."/>
            <person name="Wei W."/>
            <person name="Gao Y.C."/>
            <person name="Liu J.Z."/>
            <person name="Shao H.Z."/>
            <person name="Wang X."/>
            <person name="Wang C.C."/>
            <person name="Yang T.C."/>
            <person name="Huo Q.B."/>
            <person name="Li W."/>
            <person name="Chen H.Y."/>
            <person name="Chen S.E."/>
            <person name="Zhou L.G."/>
            <person name="Ni X.B."/>
            <person name="Tian J.H."/>
            <person name="Sheng Y."/>
            <person name="Liu T."/>
            <person name="Pan Y.S."/>
            <person name="Xia L.Y."/>
            <person name="Li J."/>
            <person name="Zhao F."/>
            <person name="Cao W.C."/>
        </authorList>
    </citation>
    <scope>NUCLEOTIDE SEQUENCE</scope>
    <source>
        <strain evidence="1">Rmic-2018</strain>
    </source>
</reference>
<dbReference type="AlphaFoldDB" id="A0A9J6D2V6"/>
<reference evidence="1" key="2">
    <citation type="submission" date="2021-09" db="EMBL/GenBank/DDBJ databases">
        <authorList>
            <person name="Jia N."/>
            <person name="Wang J."/>
            <person name="Shi W."/>
            <person name="Du L."/>
            <person name="Sun Y."/>
            <person name="Zhan W."/>
            <person name="Jiang J."/>
            <person name="Wang Q."/>
            <person name="Zhang B."/>
            <person name="Ji P."/>
            <person name="Sakyi L.B."/>
            <person name="Cui X."/>
            <person name="Yuan T."/>
            <person name="Jiang B."/>
            <person name="Yang W."/>
            <person name="Lam T.T.-Y."/>
            <person name="Chang Q."/>
            <person name="Ding S."/>
            <person name="Wang X."/>
            <person name="Zhu J."/>
            <person name="Ruan X."/>
            <person name="Zhao L."/>
            <person name="Wei J."/>
            <person name="Que T."/>
            <person name="Du C."/>
            <person name="Cheng J."/>
            <person name="Dai P."/>
            <person name="Han X."/>
            <person name="Huang E."/>
            <person name="Gao Y."/>
            <person name="Liu J."/>
            <person name="Shao H."/>
            <person name="Ye R."/>
            <person name="Li L."/>
            <person name="Wei W."/>
            <person name="Wang X."/>
            <person name="Wang C."/>
            <person name="Huo Q."/>
            <person name="Li W."/>
            <person name="Guo W."/>
            <person name="Chen H."/>
            <person name="Chen S."/>
            <person name="Zhou L."/>
            <person name="Zhou L."/>
            <person name="Ni X."/>
            <person name="Tian J."/>
            <person name="Zhou Y."/>
            <person name="Sheng Y."/>
            <person name="Liu T."/>
            <person name="Pan Y."/>
            <person name="Xia L."/>
            <person name="Li J."/>
            <person name="Zhao F."/>
            <person name="Cao W."/>
        </authorList>
    </citation>
    <scope>NUCLEOTIDE SEQUENCE</scope>
    <source>
        <strain evidence="1">Rmic-2018</strain>
        <tissue evidence="1">Larvae</tissue>
    </source>
</reference>
<evidence type="ECO:0000313" key="2">
    <source>
        <dbReference type="Proteomes" id="UP000821866"/>
    </source>
</evidence>
<dbReference type="EMBL" id="JABSTU010000427">
    <property type="protein sequence ID" value="KAH7991057.1"/>
    <property type="molecule type" value="Genomic_DNA"/>
</dbReference>
<comment type="caution">
    <text evidence="1">The sequence shown here is derived from an EMBL/GenBank/DDBJ whole genome shotgun (WGS) entry which is preliminary data.</text>
</comment>
<organism evidence="1 2">
    <name type="scientific">Rhipicephalus microplus</name>
    <name type="common">Cattle tick</name>
    <name type="synonym">Boophilus microplus</name>
    <dbReference type="NCBI Taxonomy" id="6941"/>
    <lineage>
        <taxon>Eukaryota</taxon>
        <taxon>Metazoa</taxon>
        <taxon>Ecdysozoa</taxon>
        <taxon>Arthropoda</taxon>
        <taxon>Chelicerata</taxon>
        <taxon>Arachnida</taxon>
        <taxon>Acari</taxon>
        <taxon>Parasitiformes</taxon>
        <taxon>Ixodida</taxon>
        <taxon>Ixodoidea</taxon>
        <taxon>Ixodidae</taxon>
        <taxon>Rhipicephalinae</taxon>
        <taxon>Rhipicephalus</taxon>
        <taxon>Boophilus</taxon>
    </lineage>
</organism>
<gene>
    <name evidence="1" type="ORF">HPB51_026460</name>
</gene>
<protein>
    <submittedName>
        <fullName evidence="1">Uncharacterized protein</fullName>
    </submittedName>
</protein>
<proteinExistence type="predicted"/>
<sequence length="149" mass="15641">MTPKVVNGSYVALFEGEEALRQLVSRYSNRFSLTSKESPELRRRVRRFMLSQKQLSLDSRMDLVNSLIASSRGLQALIAAAICCECVDAAGGSEGSSTDSGPIAEGDEDAGVTAAQKALAAAAGASGDQIGSCVGCTRPLARTDSRHSE</sequence>
<keyword evidence="2" id="KW-1185">Reference proteome</keyword>
<name>A0A9J6D2V6_RHIMP</name>
<accession>A0A9J6D2V6</accession>
<dbReference type="Proteomes" id="UP000821866">
    <property type="component" value="Unassembled WGS sequence"/>
</dbReference>